<dbReference type="Gene3D" id="1.20.140.10">
    <property type="entry name" value="Butyryl-CoA Dehydrogenase, subunit A, domain 3"/>
    <property type="match status" value="1"/>
</dbReference>
<comment type="cofactor">
    <cofactor evidence="1 10">
        <name>FAD</name>
        <dbReference type="ChEBI" id="CHEBI:57692"/>
    </cofactor>
</comment>
<dbReference type="InterPro" id="IPR037069">
    <property type="entry name" value="AcylCoA_DH/ox_N_sf"/>
</dbReference>
<name>A0A1M5P8N6_9GAMM</name>
<dbReference type="InterPro" id="IPR025878">
    <property type="entry name" value="Acyl-CoA_dh-like_C_dom"/>
</dbReference>
<dbReference type="EC" id="1.3.99.41" evidence="8"/>
<keyword evidence="3 10" id="KW-0285">Flavoprotein</keyword>
<dbReference type="InterPro" id="IPR009075">
    <property type="entry name" value="AcylCo_DH/oxidase_C"/>
</dbReference>
<evidence type="ECO:0000256" key="2">
    <source>
        <dbReference type="ARBA" id="ARBA00009347"/>
    </source>
</evidence>
<evidence type="ECO:0000313" key="16">
    <source>
        <dbReference type="Proteomes" id="UP000199758"/>
    </source>
</evidence>
<comment type="function">
    <text evidence="7">Involved in the assimilation of dimethylsulphoniopropionate (DMSP), an important compound in the fixation of carbon in marine phytoplankton, by mediating the conversion of 3-(methylthio)propanoyl-CoA (MMPA-CoA) to 3-(methylthio)acryloyl-CoA (MTA-CoA).</text>
</comment>
<keyword evidence="16" id="KW-1185">Reference proteome</keyword>
<dbReference type="InterPro" id="IPR036250">
    <property type="entry name" value="AcylCo_DH-like_C"/>
</dbReference>
<dbReference type="GO" id="GO:0050660">
    <property type="term" value="F:flavin adenine dinucleotide binding"/>
    <property type="evidence" value="ECO:0007669"/>
    <property type="project" value="InterPro"/>
</dbReference>
<dbReference type="InterPro" id="IPR052166">
    <property type="entry name" value="Diverse_Acyl-CoA_DH"/>
</dbReference>
<feature type="domain" description="Acyl-CoA dehydrogenase/oxidase N-terminal" evidence="13">
    <location>
        <begin position="74"/>
        <end position="158"/>
    </location>
</feature>
<evidence type="ECO:0000256" key="8">
    <source>
        <dbReference type="ARBA" id="ARBA00066694"/>
    </source>
</evidence>
<comment type="similarity">
    <text evidence="2 10">Belongs to the acyl-CoA dehydrogenase family.</text>
</comment>
<feature type="domain" description="Acyl-CoA oxidase/dehydrogenase middle" evidence="12">
    <location>
        <begin position="163"/>
        <end position="271"/>
    </location>
</feature>
<dbReference type="SUPFAM" id="SSF56645">
    <property type="entry name" value="Acyl-CoA dehydrogenase NM domain-like"/>
    <property type="match status" value="1"/>
</dbReference>
<sequence length="582" mass="63320">MATYKAPLREIGFVLNDVLNVGQLAEQLPALAEATPDTLMGLAEEAAKLIEGTIAPLNHPGDAVGARWNAGNVTLPDGFAEAYKQYSEAGWVSLCNPPEYDGQGLPFTLAKVVEEMLCSANVAFALYPGLTTGCFEAILASGDEAQKQKYLPKLSTGEWTGTMCITEPNAGSDVGAAKTKATPNGDGSYSIEGGKIFITSGEHTMADNIVHFVLARMIDSPPGVKGLSTFVVPKYLVNDDGSLGERNRLECVGIEHKMGIHASCTCQMQFNGATGWLVGKPNEGIQNMFVMMNLARIMVGFQGLGQCELATQNAIAYARDRKQGRASNGRAEIIEFPDVRRMLLTMKATTEGARVMAYETAMYVDIAHHHPDPAVREEAQDWVDLNTPLVKAFCTDAAFELGSTAIQVYGGHGFVRDHGVEQIVRDSKILCLYEGTNGIQAMDLVRRKLLMHDGRLAQRFFARVRAENQSDAPVGYLVRPLMKALEALESTTAWLRESYKQNPDAAGFGATDYLRAFSLCYLGYNWLRMAKAVSNSSDEAFKQSKLATAEFFATRMLPQVSSLCDNVKSPIEGLMKLDAANF</sequence>
<evidence type="ECO:0000256" key="4">
    <source>
        <dbReference type="ARBA" id="ARBA00022827"/>
    </source>
</evidence>
<dbReference type="SUPFAM" id="SSF47203">
    <property type="entry name" value="Acyl-CoA dehydrogenase C-terminal domain-like"/>
    <property type="match status" value="1"/>
</dbReference>
<evidence type="ECO:0000256" key="6">
    <source>
        <dbReference type="ARBA" id="ARBA00051388"/>
    </source>
</evidence>
<organism evidence="15 16">
    <name type="scientific">Hydrocarboniphaga daqingensis</name>
    <dbReference type="NCBI Taxonomy" id="490188"/>
    <lineage>
        <taxon>Bacteria</taxon>
        <taxon>Pseudomonadati</taxon>
        <taxon>Pseudomonadota</taxon>
        <taxon>Gammaproteobacteria</taxon>
        <taxon>Nevskiales</taxon>
        <taxon>Nevskiaceae</taxon>
        <taxon>Hydrocarboniphaga</taxon>
    </lineage>
</organism>
<comment type="catalytic activity">
    <reaction evidence="6">
        <text>3-(methylsulfanyl)propanoyl-CoA + oxidized [electron-transfer flavoprotein] + H(+) = 3-(methylsulfanyl)acryloyl-CoA + reduced [electron-transfer flavoprotein]</text>
        <dbReference type="Rhea" id="RHEA:52612"/>
        <dbReference type="Rhea" id="RHEA-COMP:10685"/>
        <dbReference type="Rhea" id="RHEA-COMP:10686"/>
        <dbReference type="ChEBI" id="CHEBI:15378"/>
        <dbReference type="ChEBI" id="CHEBI:57692"/>
        <dbReference type="ChEBI" id="CHEBI:58307"/>
        <dbReference type="ChEBI" id="CHEBI:82815"/>
        <dbReference type="ChEBI" id="CHEBI:84994"/>
        <dbReference type="EC" id="1.3.99.41"/>
    </reaction>
    <physiologicalReaction direction="left-to-right" evidence="6">
        <dbReference type="Rhea" id="RHEA:52613"/>
    </physiologicalReaction>
</comment>
<dbReference type="Gene3D" id="1.10.540.10">
    <property type="entry name" value="Acyl-CoA dehydrogenase/oxidase, N-terminal domain"/>
    <property type="match status" value="1"/>
</dbReference>
<evidence type="ECO:0000259" key="12">
    <source>
        <dbReference type="Pfam" id="PF02770"/>
    </source>
</evidence>
<dbReference type="AlphaFoldDB" id="A0A1M5P8N6"/>
<evidence type="ECO:0000256" key="1">
    <source>
        <dbReference type="ARBA" id="ARBA00001974"/>
    </source>
</evidence>
<evidence type="ECO:0000256" key="10">
    <source>
        <dbReference type="RuleBase" id="RU362125"/>
    </source>
</evidence>
<evidence type="ECO:0000259" key="13">
    <source>
        <dbReference type="Pfam" id="PF02771"/>
    </source>
</evidence>
<dbReference type="InterPro" id="IPR009100">
    <property type="entry name" value="AcylCoA_DH/oxidase_NM_dom_sf"/>
</dbReference>
<dbReference type="Pfam" id="PF02771">
    <property type="entry name" value="Acyl-CoA_dh_N"/>
    <property type="match status" value="1"/>
</dbReference>
<evidence type="ECO:0000259" key="11">
    <source>
        <dbReference type="Pfam" id="PF00441"/>
    </source>
</evidence>
<dbReference type="InterPro" id="IPR046373">
    <property type="entry name" value="Acyl-CoA_Oxase/DH_mid-dom_sf"/>
</dbReference>
<dbReference type="PANTHER" id="PTHR42803">
    <property type="entry name" value="ACYL-COA DEHYDROGENASE"/>
    <property type="match status" value="1"/>
</dbReference>
<dbReference type="InterPro" id="IPR006091">
    <property type="entry name" value="Acyl-CoA_Oxase/DH_mid-dom"/>
</dbReference>
<dbReference type="STRING" id="490188.SAMN04488068_2092"/>
<dbReference type="OrthoDB" id="9807883at2"/>
<dbReference type="InterPro" id="IPR006089">
    <property type="entry name" value="Acyl-CoA_DH_CS"/>
</dbReference>
<dbReference type="GO" id="GO:0003995">
    <property type="term" value="F:acyl-CoA dehydrogenase activity"/>
    <property type="evidence" value="ECO:0007669"/>
    <property type="project" value="InterPro"/>
</dbReference>
<proteinExistence type="inferred from homology"/>
<dbReference type="Pfam" id="PF00441">
    <property type="entry name" value="Acyl-CoA_dh_1"/>
    <property type="match status" value="1"/>
</dbReference>
<dbReference type="PANTHER" id="PTHR42803:SF1">
    <property type="entry name" value="BROAD-SPECIFICITY LINEAR ACYL-COA DEHYDROGENASE FADE5"/>
    <property type="match status" value="1"/>
</dbReference>
<dbReference type="EMBL" id="FQWZ01000004">
    <property type="protein sequence ID" value="SHG98174.1"/>
    <property type="molecule type" value="Genomic_DNA"/>
</dbReference>
<evidence type="ECO:0000256" key="7">
    <source>
        <dbReference type="ARBA" id="ARBA00058683"/>
    </source>
</evidence>
<dbReference type="PROSITE" id="PS00072">
    <property type="entry name" value="ACYL_COA_DH_1"/>
    <property type="match status" value="1"/>
</dbReference>
<protein>
    <recommendedName>
        <fullName evidence="9">3-methylmercaptopropionyl-CoA dehydrogenase</fullName>
        <ecNumber evidence="8">1.3.99.41</ecNumber>
    </recommendedName>
</protein>
<keyword evidence="5 10" id="KW-0560">Oxidoreductase</keyword>
<dbReference type="Pfam" id="PF02770">
    <property type="entry name" value="Acyl-CoA_dh_M"/>
    <property type="match status" value="1"/>
</dbReference>
<keyword evidence="4 10" id="KW-0274">FAD</keyword>
<feature type="domain" description="Acetyl-CoA dehydrogenase-like C-terminal" evidence="14">
    <location>
        <begin position="460"/>
        <end position="578"/>
    </location>
</feature>
<dbReference type="RefSeq" id="WP_072897210.1">
    <property type="nucleotide sequence ID" value="NZ_FQWZ01000004.1"/>
</dbReference>
<feature type="domain" description="Acyl-CoA dehydrogenase/oxidase C-terminal" evidence="11">
    <location>
        <begin position="282"/>
        <end position="447"/>
    </location>
</feature>
<accession>A0A1M5P8N6</accession>
<evidence type="ECO:0000256" key="3">
    <source>
        <dbReference type="ARBA" id="ARBA00022630"/>
    </source>
</evidence>
<evidence type="ECO:0000256" key="5">
    <source>
        <dbReference type="ARBA" id="ARBA00023002"/>
    </source>
</evidence>
<dbReference type="Gene3D" id="2.40.110.10">
    <property type="entry name" value="Butyryl-CoA Dehydrogenase, subunit A, domain 2"/>
    <property type="match status" value="1"/>
</dbReference>
<evidence type="ECO:0000313" key="15">
    <source>
        <dbReference type="EMBL" id="SHG98174.1"/>
    </source>
</evidence>
<dbReference type="InterPro" id="IPR013786">
    <property type="entry name" value="AcylCoA_DH/ox_N"/>
</dbReference>
<reference evidence="15 16" key="1">
    <citation type="submission" date="2016-11" db="EMBL/GenBank/DDBJ databases">
        <authorList>
            <person name="Jaros S."/>
            <person name="Januszkiewicz K."/>
            <person name="Wedrychowicz H."/>
        </authorList>
    </citation>
    <scope>NUCLEOTIDE SEQUENCE [LARGE SCALE GENOMIC DNA]</scope>
    <source>
        <strain evidence="15 16">CGMCC 1.7049</strain>
    </source>
</reference>
<dbReference type="Proteomes" id="UP000199758">
    <property type="component" value="Unassembled WGS sequence"/>
</dbReference>
<evidence type="ECO:0000256" key="9">
    <source>
        <dbReference type="ARBA" id="ARBA00069043"/>
    </source>
</evidence>
<dbReference type="Pfam" id="PF12806">
    <property type="entry name" value="Acyl-CoA_dh_C"/>
    <property type="match status" value="1"/>
</dbReference>
<gene>
    <name evidence="15" type="ORF">SAMN04488068_2092</name>
</gene>
<evidence type="ECO:0000259" key="14">
    <source>
        <dbReference type="Pfam" id="PF12806"/>
    </source>
</evidence>
<dbReference type="FunFam" id="2.40.110.10:FF:000031">
    <property type="entry name" value="Acyl-CoA dehydrogenase, putative"/>
    <property type="match status" value="1"/>
</dbReference>